<feature type="transmembrane region" description="Helical" evidence="1">
    <location>
        <begin position="72"/>
        <end position="91"/>
    </location>
</feature>
<dbReference type="EMBL" id="MVDD01000012">
    <property type="protein sequence ID" value="PKQ61724.1"/>
    <property type="molecule type" value="Genomic_DNA"/>
</dbReference>
<evidence type="ECO:0000313" key="3">
    <source>
        <dbReference type="Proteomes" id="UP000233535"/>
    </source>
</evidence>
<name>A0A2N3HUI4_9BACT</name>
<accession>A0A2N3HUI4</accession>
<proteinExistence type="predicted"/>
<keyword evidence="1" id="KW-1133">Transmembrane helix</keyword>
<dbReference type="AlphaFoldDB" id="A0A2N3HUI4"/>
<organism evidence="2 3">
    <name type="scientific">Labilibaculum filiforme</name>
    <dbReference type="NCBI Taxonomy" id="1940526"/>
    <lineage>
        <taxon>Bacteria</taxon>
        <taxon>Pseudomonadati</taxon>
        <taxon>Bacteroidota</taxon>
        <taxon>Bacteroidia</taxon>
        <taxon>Marinilabiliales</taxon>
        <taxon>Marinifilaceae</taxon>
        <taxon>Labilibaculum</taxon>
    </lineage>
</organism>
<keyword evidence="3" id="KW-1185">Reference proteome</keyword>
<dbReference type="OrthoDB" id="1121212at2"/>
<dbReference type="Proteomes" id="UP000233535">
    <property type="component" value="Unassembled WGS sequence"/>
</dbReference>
<comment type="caution">
    <text evidence="2">The sequence shown here is derived from an EMBL/GenBank/DDBJ whole genome shotgun (WGS) entry which is preliminary data.</text>
</comment>
<sequence length="207" mass="24120">MSFGGSVQAMISSIKNNARPKNDRFRSHSKDCIKRPSAIRTLEYKKVTESELKQIKNKIRVKALKENRKLKLLVLLISIPILGTIYCIAQYKIDDFQENHRIAAIKIQHEIDEIKQAKENKILYFLEDGSSWLNKGHYKNAKTQFYNAYKIESDDYRINYANTKVYVLDCIENNVKCVTAERMVKGLKEKYGNKAEIVELELLLEQK</sequence>
<keyword evidence="1" id="KW-0812">Transmembrane</keyword>
<reference evidence="2 3" key="1">
    <citation type="journal article" date="2017" name="Front. Microbiol.">
        <title>Labilibaculum manganireducens gen. nov., sp. nov. and Labilibaculum filiforme sp. nov., Novel Bacteroidetes Isolated from Subsurface Sediments of the Baltic Sea.</title>
        <authorList>
            <person name="Vandieken V."/>
            <person name="Marshall I.P."/>
            <person name="Niemann H."/>
            <person name="Engelen B."/>
            <person name="Cypionka H."/>
        </authorList>
    </citation>
    <scope>NUCLEOTIDE SEQUENCE [LARGE SCALE GENOMIC DNA]</scope>
    <source>
        <strain evidence="2 3">59.16B</strain>
    </source>
</reference>
<gene>
    <name evidence="2" type="ORF">BZG02_14975</name>
</gene>
<evidence type="ECO:0000313" key="2">
    <source>
        <dbReference type="EMBL" id="PKQ61724.1"/>
    </source>
</evidence>
<protein>
    <submittedName>
        <fullName evidence="2">Uncharacterized protein</fullName>
    </submittedName>
</protein>
<keyword evidence="1" id="KW-0472">Membrane</keyword>
<dbReference type="RefSeq" id="WP_101262263.1">
    <property type="nucleotide sequence ID" value="NZ_MVDD01000012.1"/>
</dbReference>
<evidence type="ECO:0000256" key="1">
    <source>
        <dbReference type="SAM" id="Phobius"/>
    </source>
</evidence>